<organism evidence="3 4">
    <name type="scientific">Labeo rohita</name>
    <name type="common">Indian major carp</name>
    <name type="synonym">Cyprinus rohita</name>
    <dbReference type="NCBI Taxonomy" id="84645"/>
    <lineage>
        <taxon>Eukaryota</taxon>
        <taxon>Metazoa</taxon>
        <taxon>Chordata</taxon>
        <taxon>Craniata</taxon>
        <taxon>Vertebrata</taxon>
        <taxon>Euteleostomi</taxon>
        <taxon>Actinopterygii</taxon>
        <taxon>Neopterygii</taxon>
        <taxon>Teleostei</taxon>
        <taxon>Ostariophysi</taxon>
        <taxon>Cypriniformes</taxon>
        <taxon>Cyprinidae</taxon>
        <taxon>Labeoninae</taxon>
        <taxon>Labeonini</taxon>
        <taxon>Labeo</taxon>
    </lineage>
</organism>
<dbReference type="PANTHER" id="PTHR45729">
    <property type="entry name" value="RABPHILIN, ISOFORM A"/>
    <property type="match status" value="1"/>
</dbReference>
<dbReference type="GO" id="GO:0061669">
    <property type="term" value="P:spontaneous neurotransmitter secretion"/>
    <property type="evidence" value="ECO:0007669"/>
    <property type="project" value="TreeGrafter"/>
</dbReference>
<dbReference type="GO" id="GO:0006887">
    <property type="term" value="P:exocytosis"/>
    <property type="evidence" value="ECO:0007669"/>
    <property type="project" value="TreeGrafter"/>
</dbReference>
<dbReference type="GO" id="GO:0017158">
    <property type="term" value="P:regulation of calcium ion-dependent exocytosis"/>
    <property type="evidence" value="ECO:0007669"/>
    <property type="project" value="TreeGrafter"/>
</dbReference>
<dbReference type="AlphaFoldDB" id="A0A498NLK4"/>
<name>A0A498NLK4_LABRO</name>
<reference evidence="3 4" key="1">
    <citation type="submission" date="2018-03" db="EMBL/GenBank/DDBJ databases">
        <title>Draft genome sequence of Rohu Carp (Labeo rohita).</title>
        <authorList>
            <person name="Das P."/>
            <person name="Kushwaha B."/>
            <person name="Joshi C.G."/>
            <person name="Kumar D."/>
            <person name="Nagpure N.S."/>
            <person name="Sahoo L."/>
            <person name="Das S.P."/>
            <person name="Bit A."/>
            <person name="Patnaik S."/>
            <person name="Meher P.K."/>
            <person name="Jayasankar P."/>
            <person name="Koringa P.G."/>
            <person name="Patel N.V."/>
            <person name="Hinsu A.T."/>
            <person name="Kumar R."/>
            <person name="Pandey M."/>
            <person name="Agarwal S."/>
            <person name="Srivastava S."/>
            <person name="Singh M."/>
            <person name="Iquebal M.A."/>
            <person name="Jaiswal S."/>
            <person name="Angadi U.B."/>
            <person name="Kumar N."/>
            <person name="Raza M."/>
            <person name="Shah T.M."/>
            <person name="Rai A."/>
            <person name="Jena J.K."/>
        </authorList>
    </citation>
    <scope>NUCLEOTIDE SEQUENCE [LARGE SCALE GENOMIC DNA]</scope>
    <source>
        <strain evidence="3">DASCIFA01</strain>
        <tissue evidence="3">Testis</tissue>
    </source>
</reference>
<dbReference type="InterPro" id="IPR035892">
    <property type="entry name" value="C2_domain_sf"/>
</dbReference>
<evidence type="ECO:0000313" key="4">
    <source>
        <dbReference type="Proteomes" id="UP000290572"/>
    </source>
</evidence>
<dbReference type="STRING" id="84645.A0A498NLK4"/>
<dbReference type="SMART" id="SM00239">
    <property type="entry name" value="C2"/>
    <property type="match status" value="1"/>
</dbReference>
<dbReference type="EMBL" id="QBIY01011338">
    <property type="protein sequence ID" value="RXN32793.1"/>
    <property type="molecule type" value="Genomic_DNA"/>
</dbReference>
<proteinExistence type="predicted"/>
<dbReference type="CDD" id="cd04035">
    <property type="entry name" value="C2A_Rabphilin_Doc2"/>
    <property type="match status" value="1"/>
</dbReference>
<protein>
    <submittedName>
        <fullName evidence="3">Double C2-like domain-containing alpha</fullName>
    </submittedName>
</protein>
<dbReference type="PANTHER" id="PTHR45729:SF1">
    <property type="entry name" value="DOUBLE C2-LIKE DOMAIN-CONTAINING PROTEIN ALPHA"/>
    <property type="match status" value="1"/>
</dbReference>
<evidence type="ECO:0000256" key="1">
    <source>
        <dbReference type="ARBA" id="ARBA00022723"/>
    </source>
</evidence>
<evidence type="ECO:0000259" key="2">
    <source>
        <dbReference type="PROSITE" id="PS50004"/>
    </source>
</evidence>
<dbReference type="GO" id="GO:0098850">
    <property type="term" value="C:extrinsic component of synaptic vesicle membrane"/>
    <property type="evidence" value="ECO:0007669"/>
    <property type="project" value="TreeGrafter"/>
</dbReference>
<dbReference type="SUPFAM" id="SSF49562">
    <property type="entry name" value="C2 domain (Calcium/lipid-binding domain, CaLB)"/>
    <property type="match status" value="2"/>
</dbReference>
<keyword evidence="4" id="KW-1185">Reference proteome</keyword>
<evidence type="ECO:0000313" key="3">
    <source>
        <dbReference type="EMBL" id="RXN32793.1"/>
    </source>
</evidence>
<comment type="caution">
    <text evidence="3">The sequence shown here is derived from an EMBL/GenBank/DDBJ whole genome shotgun (WGS) entry which is preliminary data.</text>
</comment>
<dbReference type="Proteomes" id="UP000290572">
    <property type="component" value="Unassembled WGS sequence"/>
</dbReference>
<gene>
    <name evidence="3" type="ORF">ROHU_016035</name>
</gene>
<dbReference type="PROSITE" id="PS50004">
    <property type="entry name" value="C2"/>
    <property type="match status" value="1"/>
</dbReference>
<keyword evidence="1" id="KW-0479">Metal-binding</keyword>
<accession>A0A498NLK4</accession>
<dbReference type="PRINTS" id="PR00360">
    <property type="entry name" value="C2DOMAIN"/>
</dbReference>
<dbReference type="InterPro" id="IPR000008">
    <property type="entry name" value="C2_dom"/>
</dbReference>
<dbReference type="InterPro" id="IPR047022">
    <property type="entry name" value="Rabphilin_Doc2_C2A"/>
</dbReference>
<dbReference type="Pfam" id="PF00168">
    <property type="entry name" value="C2"/>
    <property type="match status" value="3"/>
</dbReference>
<dbReference type="Gene3D" id="2.60.40.150">
    <property type="entry name" value="C2 domain"/>
    <property type="match status" value="2"/>
</dbReference>
<dbReference type="GO" id="GO:0046872">
    <property type="term" value="F:metal ion binding"/>
    <property type="evidence" value="ECO:0007669"/>
    <property type="project" value="UniProtKB-KW"/>
</dbReference>
<feature type="domain" description="C2" evidence="2">
    <location>
        <begin position="17"/>
        <end position="193"/>
    </location>
</feature>
<sequence>MDTSVEIDSCDSDDNTSLGTLEFELLYETVTSSLRCTIIRAKGLRPMDFNGLADPYVKLHLLPGACKASKLKTKTVRNTLNPVWNETLTYSGITVEDMYRKTLSVVLPAGLPNTLEKCTRNNSNNDMTASLIPDGFCRKKEELALGKPLQSSTKQEVSVCDEDKLTHNELIGESRVALRRVKPDQAKRYNICLEHPPPLPSPTSTSSALRGISCYLREWESEQQQNLEERGRLLLCLQFLPPSQILEGEGHTKAKERAKGGLCVGVRRCAHLAAMDVNGFSDPYVKTSNPSPGSLTSTRFFPLAKPSHSLPTDYILGGSFGFRSGAGPFGSCPDFQTECMLALLQARPSCFCEHLSQALGTHGASPVLPLGDCFI</sequence>
<dbReference type="InterPro" id="IPR043566">
    <property type="entry name" value="Rabphilin/DOC2/Noc2"/>
</dbReference>